<dbReference type="Proteomes" id="UP000184499">
    <property type="component" value="Unassembled WGS sequence"/>
</dbReference>
<dbReference type="EMBL" id="KV878679">
    <property type="protein sequence ID" value="OJJ77804.1"/>
    <property type="molecule type" value="Genomic_DNA"/>
</dbReference>
<proteinExistence type="predicted"/>
<reference evidence="2" key="1">
    <citation type="journal article" date="2017" name="Genome Biol.">
        <title>Comparative genomics reveals high biological diversity and specific adaptations in the industrially and medically important fungal genus Aspergillus.</title>
        <authorList>
            <person name="de Vries R.P."/>
            <person name="Riley R."/>
            <person name="Wiebenga A."/>
            <person name="Aguilar-Osorio G."/>
            <person name="Amillis S."/>
            <person name="Uchima C.A."/>
            <person name="Anderluh G."/>
            <person name="Asadollahi M."/>
            <person name="Askin M."/>
            <person name="Barry K."/>
            <person name="Battaglia E."/>
            <person name="Bayram O."/>
            <person name="Benocci T."/>
            <person name="Braus-Stromeyer S.A."/>
            <person name="Caldana C."/>
            <person name="Canovas D."/>
            <person name="Cerqueira G.C."/>
            <person name="Chen F."/>
            <person name="Chen W."/>
            <person name="Choi C."/>
            <person name="Clum A."/>
            <person name="Dos Santos R.A."/>
            <person name="Damasio A.R."/>
            <person name="Diallinas G."/>
            <person name="Emri T."/>
            <person name="Fekete E."/>
            <person name="Flipphi M."/>
            <person name="Freyberg S."/>
            <person name="Gallo A."/>
            <person name="Gournas C."/>
            <person name="Habgood R."/>
            <person name="Hainaut M."/>
            <person name="Harispe M.L."/>
            <person name="Henrissat B."/>
            <person name="Hilden K.S."/>
            <person name="Hope R."/>
            <person name="Hossain A."/>
            <person name="Karabika E."/>
            <person name="Karaffa L."/>
            <person name="Karanyi Z."/>
            <person name="Krasevec N."/>
            <person name="Kuo A."/>
            <person name="Kusch H."/>
            <person name="LaButti K."/>
            <person name="Lagendijk E.L."/>
            <person name="Lapidus A."/>
            <person name="Levasseur A."/>
            <person name="Lindquist E."/>
            <person name="Lipzen A."/>
            <person name="Logrieco A.F."/>
            <person name="MacCabe A."/>
            <person name="Maekelae M.R."/>
            <person name="Malavazi I."/>
            <person name="Melin P."/>
            <person name="Meyer V."/>
            <person name="Mielnichuk N."/>
            <person name="Miskei M."/>
            <person name="Molnar A.P."/>
            <person name="Mule G."/>
            <person name="Ngan C.Y."/>
            <person name="Orejas M."/>
            <person name="Orosz E."/>
            <person name="Ouedraogo J.P."/>
            <person name="Overkamp K.M."/>
            <person name="Park H.-S."/>
            <person name="Perrone G."/>
            <person name="Piumi F."/>
            <person name="Punt P.J."/>
            <person name="Ram A.F."/>
            <person name="Ramon A."/>
            <person name="Rauscher S."/>
            <person name="Record E."/>
            <person name="Riano-Pachon D.M."/>
            <person name="Robert V."/>
            <person name="Roehrig J."/>
            <person name="Ruller R."/>
            <person name="Salamov A."/>
            <person name="Salih N.S."/>
            <person name="Samson R.A."/>
            <person name="Sandor E."/>
            <person name="Sanguinetti M."/>
            <person name="Schuetze T."/>
            <person name="Sepcic K."/>
            <person name="Shelest E."/>
            <person name="Sherlock G."/>
            <person name="Sophianopoulou V."/>
            <person name="Squina F.M."/>
            <person name="Sun H."/>
            <person name="Susca A."/>
            <person name="Todd R.B."/>
            <person name="Tsang A."/>
            <person name="Unkles S.E."/>
            <person name="van de Wiele N."/>
            <person name="van Rossen-Uffink D."/>
            <person name="Oliveira J.V."/>
            <person name="Vesth T.C."/>
            <person name="Visser J."/>
            <person name="Yu J.-H."/>
            <person name="Zhou M."/>
            <person name="Andersen M.R."/>
            <person name="Archer D.B."/>
            <person name="Baker S.E."/>
            <person name="Benoit I."/>
            <person name="Brakhage A.A."/>
            <person name="Braus G.H."/>
            <person name="Fischer R."/>
            <person name="Frisvad J.C."/>
            <person name="Goldman G.H."/>
            <person name="Houbraken J."/>
            <person name="Oakley B."/>
            <person name="Pocsi I."/>
            <person name="Scazzocchio C."/>
            <person name="Seiboth B."/>
            <person name="vanKuyk P.A."/>
            <person name="Wortman J."/>
            <person name="Dyer P.S."/>
            <person name="Grigoriev I.V."/>
        </authorList>
    </citation>
    <scope>NUCLEOTIDE SEQUENCE [LARGE SCALE GENOMIC DNA]</scope>
    <source>
        <strain evidence="2">CBS 101740 / IMI 381727 / IBT 21946</strain>
    </source>
</reference>
<name>A0A1L9V1G9_ASPBC</name>
<evidence type="ECO:0000313" key="2">
    <source>
        <dbReference type="Proteomes" id="UP000184499"/>
    </source>
</evidence>
<dbReference type="OrthoDB" id="4367324at2759"/>
<keyword evidence="2" id="KW-1185">Reference proteome</keyword>
<protein>
    <recommendedName>
        <fullName evidence="3">Fungal-type protein kinase domain-containing protein</fullName>
    </recommendedName>
</protein>
<organism evidence="1 2">
    <name type="scientific">Aspergillus brasiliensis (strain CBS 101740 / IMI 381727 / IBT 21946)</name>
    <dbReference type="NCBI Taxonomy" id="767769"/>
    <lineage>
        <taxon>Eukaryota</taxon>
        <taxon>Fungi</taxon>
        <taxon>Dikarya</taxon>
        <taxon>Ascomycota</taxon>
        <taxon>Pezizomycotina</taxon>
        <taxon>Eurotiomycetes</taxon>
        <taxon>Eurotiomycetidae</taxon>
        <taxon>Eurotiales</taxon>
        <taxon>Aspergillaceae</taxon>
        <taxon>Aspergillus</taxon>
        <taxon>Aspergillus subgen. Circumdati</taxon>
    </lineage>
</organism>
<dbReference type="STRING" id="767769.A0A1L9V1G9"/>
<dbReference type="VEuPathDB" id="FungiDB:ASPBRDRAFT_191080"/>
<evidence type="ECO:0000313" key="1">
    <source>
        <dbReference type="EMBL" id="OJJ77804.1"/>
    </source>
</evidence>
<evidence type="ECO:0008006" key="3">
    <source>
        <dbReference type="Google" id="ProtNLM"/>
    </source>
</evidence>
<dbReference type="RefSeq" id="XP_067485051.1">
    <property type="nucleotide sequence ID" value="XM_067620320.1"/>
</dbReference>
<accession>A0A1L9V1G9</accession>
<dbReference type="AlphaFoldDB" id="A0A1L9V1G9"/>
<sequence length="262" mass="29807">MADLVSLMAYLQHGPPSLPIIEPEQSPQNTHNDGYSADDIETVGHWQGFSLASLLQQYGGLLATVQIMDEPFQRSPPRPINSERALRSRIDAYLTNRIIRALRQGFAYMSSTRPLAGFFTVLNFDVGAMAATSDDDSPHFAFFDPNLDAQTRPNRVPGGAKPSYEWSLDFRNHPNPQFRREFFQALSQANFYMKQHHTRYSFIITDREFVAIRRLDRDGNLELSTSIPWTARGSSSQPRMTVLLAIWYLGMLAADDQNWYLA</sequence>
<dbReference type="OMA" id="NWYMKQH"/>
<gene>
    <name evidence="1" type="ORF">ASPBRDRAFT_191080</name>
</gene>
<dbReference type="GeneID" id="93572808"/>